<feature type="compositionally biased region" description="Low complexity" evidence="7">
    <location>
        <begin position="576"/>
        <end position="586"/>
    </location>
</feature>
<reference evidence="8 9" key="1">
    <citation type="journal article" date="2024" name="Commun. Biol.">
        <title>Comparative genomic analysis of thermophilic fungi reveals convergent evolutionary adaptations and gene losses.</title>
        <authorList>
            <person name="Steindorff A.S."/>
            <person name="Aguilar-Pontes M.V."/>
            <person name="Robinson A.J."/>
            <person name="Andreopoulos B."/>
            <person name="LaButti K."/>
            <person name="Kuo A."/>
            <person name="Mondo S."/>
            <person name="Riley R."/>
            <person name="Otillar R."/>
            <person name="Haridas S."/>
            <person name="Lipzen A."/>
            <person name="Grimwood J."/>
            <person name="Schmutz J."/>
            <person name="Clum A."/>
            <person name="Reid I.D."/>
            <person name="Moisan M.C."/>
            <person name="Butler G."/>
            <person name="Nguyen T.T.M."/>
            <person name="Dewar K."/>
            <person name="Conant G."/>
            <person name="Drula E."/>
            <person name="Henrissat B."/>
            <person name="Hansel C."/>
            <person name="Singer S."/>
            <person name="Hutchinson M.I."/>
            <person name="de Vries R.P."/>
            <person name="Natvig D.O."/>
            <person name="Powell A.J."/>
            <person name="Tsang A."/>
            <person name="Grigoriev I.V."/>
        </authorList>
    </citation>
    <scope>NUCLEOTIDE SEQUENCE [LARGE SCALE GENOMIC DNA]</scope>
    <source>
        <strain evidence="8 9">CBS 494.80</strain>
    </source>
</reference>
<dbReference type="InterPro" id="IPR011039">
    <property type="entry name" value="TFIIF_interaction"/>
</dbReference>
<feature type="region of interest" description="Disordered" evidence="7">
    <location>
        <begin position="377"/>
        <end position="677"/>
    </location>
</feature>
<dbReference type="PANTHER" id="PTHR13011:SF0">
    <property type="entry name" value="GENERAL TRANSCRIPTION FACTOR IIF SUBUNIT 1"/>
    <property type="match status" value="1"/>
</dbReference>
<sequence length="738" mass="81116">MSASPSGQSNGPTPNGGPPRSQFVRRAKAADPLVARKKPIRRQNVLPNASGPKRNGVVPGSGRPLPQYPVNGVMPPRGAAPSTMKQENGVGMETDNGGWTHPPTGIFQDYPLVTSKRALREGMRYHVARFASKKGVDPQDQNEFTRPVLLHRRDPKQPPPGKAVKDEDTAMADDPIDSKEREKQEIAKAEKEKQKAADLAQIAPTGNNASALAAKKNQSFRNEKTTQVHRLDKTEEQKKMSDLKYEEALPWHLEDADNKNTWVGNYEAALSDTNVVLVVEGSTFKMIPVEKWYKFTAKGQFKTFTIEEAETRLAKKTKESRWVMKSNEEKESARMQQDTRKAMHGLYMVKAESNTFKNAGKSERQDMDDLDFEEGDLFQDDDEQVTVEPDNDEDTKDAKERVKRDRQGANIFDQTNEADVDEEEEEDKKEQEQRKKLGKEVTKALRKRERNFVYNSDSDHPYSETSDDDTSDEEKQKEIDRKKDEEAKNKIKLESAAKLPSGTSSKGTNTPSGRPKHSDPLKKMKSLKRPGSPNLSESSGNESSRKKPKKKHQSSHASGSSTPIPGSRPMSPDPSQPGGSQSPRKSSIVKLTVNPNKVNNIQASPPNPSPVRSGATSDGEATGGEMSDGAKRKKKIKLVFNNTPGGSRAGSPIPGGAGSRSGSPAAATGSPGRAQSPDLGAVTAEEVIAALPASGITLKELLKGFAGRIKTDQDKKHFITLVKDNLKYGSDKLLRRKE</sequence>
<keyword evidence="4" id="KW-0238">DNA-binding</keyword>
<feature type="compositionally biased region" description="Polar residues" evidence="7">
    <location>
        <begin position="533"/>
        <end position="542"/>
    </location>
</feature>
<feature type="region of interest" description="Disordered" evidence="7">
    <location>
        <begin position="132"/>
        <end position="203"/>
    </location>
</feature>
<comment type="subcellular location">
    <subcellularLocation>
        <location evidence="1">Nucleus</location>
    </subcellularLocation>
</comment>
<accession>A0ABR4C7I8</accession>
<dbReference type="SUPFAM" id="SSF50916">
    <property type="entry name" value="Rap30/74 interaction domains"/>
    <property type="match status" value="1"/>
</dbReference>
<feature type="compositionally biased region" description="Acidic residues" evidence="7">
    <location>
        <begin position="377"/>
        <end position="395"/>
    </location>
</feature>
<feature type="compositionally biased region" description="Polar residues" evidence="7">
    <location>
        <begin position="555"/>
        <end position="564"/>
    </location>
</feature>
<comment type="caution">
    <text evidence="8">The sequence shown here is derived from an EMBL/GenBank/DDBJ whole genome shotgun (WGS) entry which is preliminary data.</text>
</comment>
<evidence type="ECO:0000256" key="5">
    <source>
        <dbReference type="ARBA" id="ARBA00023163"/>
    </source>
</evidence>
<organism evidence="8 9">
    <name type="scientific">Oculimacula yallundae</name>
    <dbReference type="NCBI Taxonomy" id="86028"/>
    <lineage>
        <taxon>Eukaryota</taxon>
        <taxon>Fungi</taxon>
        <taxon>Dikarya</taxon>
        <taxon>Ascomycota</taxon>
        <taxon>Pezizomycotina</taxon>
        <taxon>Leotiomycetes</taxon>
        <taxon>Helotiales</taxon>
        <taxon>Ploettnerulaceae</taxon>
        <taxon>Oculimacula</taxon>
    </lineage>
</organism>
<proteinExistence type="inferred from homology"/>
<feature type="compositionally biased region" description="Acidic residues" evidence="7">
    <location>
        <begin position="416"/>
        <end position="427"/>
    </location>
</feature>
<keyword evidence="3" id="KW-0805">Transcription regulation</keyword>
<dbReference type="Proteomes" id="UP001595075">
    <property type="component" value="Unassembled WGS sequence"/>
</dbReference>
<protein>
    <recommendedName>
        <fullName evidence="10">Transcription initiation factor IIF subunit alpha</fullName>
    </recommendedName>
</protein>
<feature type="compositionally biased region" description="Low complexity" evidence="7">
    <location>
        <begin position="660"/>
        <end position="674"/>
    </location>
</feature>
<feature type="compositionally biased region" description="Polar residues" evidence="7">
    <location>
        <begin position="501"/>
        <end position="512"/>
    </location>
</feature>
<evidence type="ECO:0000256" key="7">
    <source>
        <dbReference type="SAM" id="MobiDB-lite"/>
    </source>
</evidence>
<feature type="compositionally biased region" description="Polar residues" evidence="7">
    <location>
        <begin position="593"/>
        <end position="604"/>
    </location>
</feature>
<feature type="compositionally biased region" description="Basic and acidic residues" evidence="7">
    <location>
        <begin position="428"/>
        <end position="443"/>
    </location>
</feature>
<evidence type="ECO:0000256" key="3">
    <source>
        <dbReference type="ARBA" id="ARBA00023015"/>
    </source>
</evidence>
<dbReference type="InterPro" id="IPR008851">
    <property type="entry name" value="TFIIF-alpha"/>
</dbReference>
<evidence type="ECO:0008006" key="10">
    <source>
        <dbReference type="Google" id="ProtNLM"/>
    </source>
</evidence>
<evidence type="ECO:0000313" key="8">
    <source>
        <dbReference type="EMBL" id="KAL2065680.1"/>
    </source>
</evidence>
<feature type="compositionally biased region" description="Basic and acidic residues" evidence="7">
    <location>
        <begin position="176"/>
        <end position="196"/>
    </location>
</feature>
<evidence type="ECO:0000256" key="2">
    <source>
        <dbReference type="ARBA" id="ARBA00005249"/>
    </source>
</evidence>
<feature type="compositionally biased region" description="Basic and acidic residues" evidence="7">
    <location>
        <begin position="473"/>
        <end position="495"/>
    </location>
</feature>
<keyword evidence="5" id="KW-0804">Transcription</keyword>
<comment type="similarity">
    <text evidence="2">Belongs to the TFIIF alpha subunit family.</text>
</comment>
<name>A0ABR4C7I8_9HELO</name>
<evidence type="ECO:0000313" key="9">
    <source>
        <dbReference type="Proteomes" id="UP001595075"/>
    </source>
</evidence>
<evidence type="ECO:0000256" key="1">
    <source>
        <dbReference type="ARBA" id="ARBA00004123"/>
    </source>
</evidence>
<evidence type="ECO:0000256" key="4">
    <source>
        <dbReference type="ARBA" id="ARBA00023125"/>
    </source>
</evidence>
<feature type="compositionally biased region" description="Basic and acidic residues" evidence="7">
    <location>
        <begin position="396"/>
        <end position="407"/>
    </location>
</feature>
<dbReference type="EMBL" id="JAZHXI010000012">
    <property type="protein sequence ID" value="KAL2065680.1"/>
    <property type="molecule type" value="Genomic_DNA"/>
</dbReference>
<keyword evidence="6" id="KW-0539">Nucleus</keyword>
<evidence type="ECO:0000256" key="6">
    <source>
        <dbReference type="ARBA" id="ARBA00023242"/>
    </source>
</evidence>
<keyword evidence="9" id="KW-1185">Reference proteome</keyword>
<feature type="region of interest" description="Disordered" evidence="7">
    <location>
        <begin position="1"/>
        <end position="108"/>
    </location>
</feature>
<feature type="compositionally biased region" description="Polar residues" evidence="7">
    <location>
        <begin position="1"/>
        <end position="13"/>
    </location>
</feature>
<dbReference type="PANTHER" id="PTHR13011">
    <property type="entry name" value="TFIIF-ALPHA"/>
    <property type="match status" value="1"/>
</dbReference>
<gene>
    <name evidence="8" type="ORF">VTL71DRAFT_3350</name>
</gene>